<evidence type="ECO:0000256" key="2">
    <source>
        <dbReference type="ARBA" id="ARBA00022679"/>
    </source>
</evidence>
<comment type="function">
    <text evidence="8">Catalyzes the ATP-dependent phosphorylation of fructose-l-phosphate to fructose-l,6-bisphosphate.</text>
</comment>
<dbReference type="InterPro" id="IPR022463">
    <property type="entry name" value="1-PFruKinase"/>
</dbReference>
<dbReference type="SUPFAM" id="SSF53613">
    <property type="entry name" value="Ribokinase-like"/>
    <property type="match status" value="1"/>
</dbReference>
<dbReference type="FunFam" id="3.40.1190.20:FF:000001">
    <property type="entry name" value="Phosphofructokinase"/>
    <property type="match status" value="1"/>
</dbReference>
<evidence type="ECO:0000256" key="8">
    <source>
        <dbReference type="RuleBase" id="RU369061"/>
    </source>
</evidence>
<feature type="domain" description="Carbohydrate kinase PfkB" evidence="9">
    <location>
        <begin position="29"/>
        <end position="298"/>
    </location>
</feature>
<evidence type="ECO:0000256" key="3">
    <source>
        <dbReference type="ARBA" id="ARBA00022741"/>
    </source>
</evidence>
<dbReference type="InterPro" id="IPR002173">
    <property type="entry name" value="Carboh/pur_kinase_PfkB_CS"/>
</dbReference>
<dbReference type="PANTHER" id="PTHR46566">
    <property type="entry name" value="1-PHOSPHOFRUCTOKINASE-RELATED"/>
    <property type="match status" value="1"/>
</dbReference>
<dbReference type="GO" id="GO:0016052">
    <property type="term" value="P:carbohydrate catabolic process"/>
    <property type="evidence" value="ECO:0007669"/>
    <property type="project" value="UniProtKB-ARBA"/>
</dbReference>
<comment type="similarity">
    <text evidence="1 7 8">Belongs to the carbohydrate kinase PfkB family.</text>
</comment>
<dbReference type="PROSITE" id="PS00583">
    <property type="entry name" value="PFKB_KINASES_1"/>
    <property type="match status" value="1"/>
</dbReference>
<keyword evidence="4 8" id="KW-0418">Kinase</keyword>
<keyword evidence="3 8" id="KW-0547">Nucleotide-binding</keyword>
<proteinExistence type="inferred from homology"/>
<evidence type="ECO:0000259" key="9">
    <source>
        <dbReference type="Pfam" id="PF00294"/>
    </source>
</evidence>
<dbReference type="RefSeq" id="WP_353979939.1">
    <property type="nucleotide sequence ID" value="NZ_CP159578.1"/>
</dbReference>
<dbReference type="PANTHER" id="PTHR46566:SF5">
    <property type="entry name" value="1-PHOSPHOFRUCTOKINASE"/>
    <property type="match status" value="1"/>
</dbReference>
<protein>
    <recommendedName>
        <fullName evidence="7">Phosphofructokinase</fullName>
    </recommendedName>
</protein>
<dbReference type="AlphaFoldDB" id="A0AB74UC22"/>
<dbReference type="GO" id="GO:0044281">
    <property type="term" value="P:small molecule metabolic process"/>
    <property type="evidence" value="ECO:0007669"/>
    <property type="project" value="UniProtKB-ARBA"/>
</dbReference>
<dbReference type="NCBIfam" id="TIGR03168">
    <property type="entry name" value="1-PFK"/>
    <property type="match status" value="1"/>
</dbReference>
<evidence type="ECO:0000256" key="6">
    <source>
        <dbReference type="ARBA" id="ARBA00047745"/>
    </source>
</evidence>
<dbReference type="GO" id="GO:0005829">
    <property type="term" value="C:cytosol"/>
    <property type="evidence" value="ECO:0007669"/>
    <property type="project" value="TreeGrafter"/>
</dbReference>
<gene>
    <name evidence="10" type="primary">pfkB</name>
    <name evidence="10" type="ORF">ABV408_16315</name>
</gene>
<dbReference type="NCBIfam" id="TIGR03828">
    <property type="entry name" value="pfkB"/>
    <property type="match status" value="1"/>
</dbReference>
<evidence type="ECO:0000256" key="5">
    <source>
        <dbReference type="ARBA" id="ARBA00022840"/>
    </source>
</evidence>
<dbReference type="EMBL" id="CP159578">
    <property type="protein sequence ID" value="XCJ78989.1"/>
    <property type="molecule type" value="Genomic_DNA"/>
</dbReference>
<dbReference type="GO" id="GO:0005524">
    <property type="term" value="F:ATP binding"/>
    <property type="evidence" value="ECO:0007669"/>
    <property type="project" value="UniProtKB-UniRule"/>
</dbReference>
<dbReference type="CDD" id="cd01164">
    <property type="entry name" value="FruK_PfkB_like"/>
    <property type="match status" value="1"/>
</dbReference>
<accession>A0AB74UC22</accession>
<keyword evidence="5 8" id="KW-0067">ATP-binding</keyword>
<dbReference type="Pfam" id="PF00294">
    <property type="entry name" value="PfkB"/>
    <property type="match status" value="1"/>
</dbReference>
<dbReference type="InterPro" id="IPR017583">
    <property type="entry name" value="Tagatose/fructose_Pkinase"/>
</dbReference>
<reference evidence="10" key="1">
    <citation type="submission" date="2024-06" db="EMBL/GenBank/DDBJ databases">
        <title>Complete genome of Salinicola endophyticus HNIBRBA4755.</title>
        <authorList>
            <person name="Shin S.Y."/>
            <person name="Kang H."/>
            <person name="Song J."/>
        </authorList>
    </citation>
    <scope>NUCLEOTIDE SEQUENCE</scope>
    <source>
        <strain evidence="10">HNIBRBA4755</strain>
    </source>
</reference>
<dbReference type="PIRSF" id="PIRSF000535">
    <property type="entry name" value="1PFK/6PFK/LacC"/>
    <property type="match status" value="1"/>
</dbReference>
<dbReference type="InterPro" id="IPR011611">
    <property type="entry name" value="PfkB_dom"/>
</dbReference>
<evidence type="ECO:0000256" key="1">
    <source>
        <dbReference type="ARBA" id="ARBA00010688"/>
    </source>
</evidence>
<sequence>MASAHELLVVTLNPALDLSIGLPTLTLGAVNRTQSSQLAAAGKGLNVARVLAALGHRVTLSGLLGEDNDAPFIAACASAGIADASLRLPGETRINAKIAEADGRVTDINGPGLSVSAEALAALRQRLETHCRERTPGAVVLTGSLPPGVSEEDFAALVAALKATGVPVWVDTSGPALAAALAVPPSAVKPNEHELAAWAGAPLDTLEAQREAARRLHRAGVEEALLSLGGAGLIWVSRRGEWLAEPPRVSVVNTVGAGDTLVAGMLHGILADQPPAQVLGFATALAADAVRHVGVGRPEAADFSELLQQTRVQRLDEATYAGESA</sequence>
<dbReference type="GO" id="GO:0008662">
    <property type="term" value="F:1-phosphofructokinase activity"/>
    <property type="evidence" value="ECO:0007669"/>
    <property type="project" value="UniProtKB-UniRule"/>
</dbReference>
<dbReference type="Gene3D" id="3.40.1190.20">
    <property type="match status" value="1"/>
</dbReference>
<keyword evidence="2 7" id="KW-0808">Transferase</keyword>
<evidence type="ECO:0000256" key="7">
    <source>
        <dbReference type="PIRNR" id="PIRNR000535"/>
    </source>
</evidence>
<dbReference type="PROSITE" id="PS00584">
    <property type="entry name" value="PFKB_KINASES_2"/>
    <property type="match status" value="1"/>
</dbReference>
<name>A0AB74UC22_9GAMM</name>
<dbReference type="InterPro" id="IPR029056">
    <property type="entry name" value="Ribokinase-like"/>
</dbReference>
<comment type="catalytic activity">
    <reaction evidence="6 8">
        <text>beta-D-fructose 1-phosphate + ATP = beta-D-fructose 1,6-bisphosphate + ADP + H(+)</text>
        <dbReference type="Rhea" id="RHEA:14213"/>
        <dbReference type="ChEBI" id="CHEBI:15378"/>
        <dbReference type="ChEBI" id="CHEBI:30616"/>
        <dbReference type="ChEBI" id="CHEBI:32966"/>
        <dbReference type="ChEBI" id="CHEBI:138881"/>
        <dbReference type="ChEBI" id="CHEBI:456216"/>
        <dbReference type="EC" id="2.7.1.56"/>
    </reaction>
</comment>
<evidence type="ECO:0000256" key="4">
    <source>
        <dbReference type="ARBA" id="ARBA00022777"/>
    </source>
</evidence>
<evidence type="ECO:0000313" key="10">
    <source>
        <dbReference type="EMBL" id="XCJ78989.1"/>
    </source>
</evidence>
<organism evidence="10">
    <name type="scientific">Salinicola endophyticus</name>
    <dbReference type="NCBI Taxonomy" id="1949083"/>
    <lineage>
        <taxon>Bacteria</taxon>
        <taxon>Pseudomonadati</taxon>
        <taxon>Pseudomonadota</taxon>
        <taxon>Gammaproteobacteria</taxon>
        <taxon>Oceanospirillales</taxon>
        <taxon>Halomonadaceae</taxon>
        <taxon>Salinicola</taxon>
    </lineage>
</organism>